<protein>
    <submittedName>
        <fullName evidence="2">Uncharacterized protein</fullName>
    </submittedName>
</protein>
<reference evidence="4 5" key="3">
    <citation type="journal article" date="2022" name="Int. J. Syst. Evol. Microbiol.">
        <title>Strains of Bradyrhizobium barranii sp. nov. associated with legumes native to Canada are symbionts of soybeans and belong to different subspecies (subsp. barranii subsp. nov. and subsp. apii subsp. nov.) and symbiovars (sv. glycinearum and sv. septentrionale).</title>
        <authorList>
            <person name="Bromfield E.S.P."/>
            <person name="Cloutier S."/>
            <person name="Wasai-Hara S."/>
            <person name="Minamisawa K."/>
        </authorList>
    </citation>
    <scope>NUCLEOTIDE SEQUENCE [LARGE SCALE GENOMIC DNA]</scope>
    <source>
        <strain evidence="5">323S2</strain>
        <plasmid evidence="4 5">pBb323S2b</plasmid>
    </source>
</reference>
<evidence type="ECO:0000256" key="1">
    <source>
        <dbReference type="SAM" id="MobiDB-lite"/>
    </source>
</evidence>
<dbReference type="AlphaFoldDB" id="A0A7Z0QKU7"/>
<name>A0A7Z0QKU7_9BRAD</name>
<feature type="compositionally biased region" description="Basic and acidic residues" evidence="1">
    <location>
        <begin position="21"/>
        <end position="51"/>
    </location>
</feature>
<reference evidence="2" key="2">
    <citation type="submission" date="2020-06" db="EMBL/GenBank/DDBJ databases">
        <title>Whole Genome Sequence of Bradyrhizobium sp. Strain 323S2.</title>
        <authorList>
            <person name="Bromfield E.S.P."/>
        </authorList>
    </citation>
    <scope>NUCLEOTIDE SEQUENCE [LARGE SCALE GENOMIC DNA]</scope>
    <source>
        <strain evidence="2">323S2</strain>
    </source>
</reference>
<keyword evidence="4" id="KW-0614">Plasmid</keyword>
<feature type="region of interest" description="Disordered" evidence="1">
    <location>
        <begin position="1"/>
        <end position="51"/>
    </location>
</feature>
<dbReference type="RefSeq" id="WP_166354363.1">
    <property type="nucleotide sequence ID" value="NZ_CP049701.1"/>
</dbReference>
<evidence type="ECO:0000313" key="5">
    <source>
        <dbReference type="Proteomes" id="UP000564836"/>
    </source>
</evidence>
<dbReference type="EMBL" id="CP088281">
    <property type="protein sequence ID" value="UGX99649.1"/>
    <property type="molecule type" value="Genomic_DNA"/>
</dbReference>
<gene>
    <name evidence="4" type="ORF">G6321_00054240</name>
    <name evidence="2" type="ORF">G6321_50715</name>
    <name evidence="3" type="ORF">G6321_52300</name>
</gene>
<dbReference type="EMBL" id="JACBFH010000003">
    <property type="protein sequence ID" value="NYY96353.1"/>
    <property type="molecule type" value="Genomic_DNA"/>
</dbReference>
<dbReference type="Proteomes" id="UP000564836">
    <property type="component" value="Plasmid pBb323S2b"/>
</dbReference>
<reference evidence="4 5" key="1">
    <citation type="journal article" date="2017" name="Syst. Appl. Microbiol.">
        <title>Soybeans inoculated with root zone soils of Canadian native legumes harbour diverse and novel Bradyrhizobium spp. that possess agricultural potential.</title>
        <authorList>
            <person name="Bromfield E.S.P."/>
            <person name="Cloutier S."/>
            <person name="Tambong J.T."/>
            <person name="Tran Thi T.V."/>
        </authorList>
    </citation>
    <scope>NUCLEOTIDE SEQUENCE [LARGE SCALE GENOMIC DNA]</scope>
    <source>
        <strain evidence="4 5">323S2</strain>
    </source>
</reference>
<evidence type="ECO:0000313" key="4">
    <source>
        <dbReference type="EMBL" id="UGX99649.1"/>
    </source>
</evidence>
<organism evidence="2">
    <name type="scientific">Bradyrhizobium barranii subsp. barranii</name>
    <dbReference type="NCBI Taxonomy" id="2823807"/>
    <lineage>
        <taxon>Bacteria</taxon>
        <taxon>Pseudomonadati</taxon>
        <taxon>Pseudomonadota</taxon>
        <taxon>Alphaproteobacteria</taxon>
        <taxon>Hyphomicrobiales</taxon>
        <taxon>Nitrobacteraceae</taxon>
        <taxon>Bradyrhizobium</taxon>
        <taxon>Bradyrhizobium barranii</taxon>
    </lineage>
</organism>
<proteinExistence type="predicted"/>
<dbReference type="EMBL" id="JACBFH010000003">
    <property type="protein sequence ID" value="NYY96568.1"/>
    <property type="molecule type" value="Genomic_DNA"/>
</dbReference>
<sequence>MSDIAQVSACSRDNRSLAVHGETDRRLLSDRANEPHKNEQVTKQEIDLASA</sequence>
<geneLocation type="plasmid" evidence="4 5">
    <name>pBb323S2b</name>
</geneLocation>
<evidence type="ECO:0000313" key="2">
    <source>
        <dbReference type="EMBL" id="NYY96353.1"/>
    </source>
</evidence>
<accession>A0A7Z0QKU7</accession>
<evidence type="ECO:0000313" key="3">
    <source>
        <dbReference type="EMBL" id="NYY96568.1"/>
    </source>
</evidence>